<sequence length="187" mass="21180">MTLKHLFMTILLMISSWSGYYLYYEYAQNNQQVTPDQQVPVFTGRDISNNNYDESGVRNYQIDAKALERFAKTGETNFTTPHLFVFKDGELKEWEIISDLGVLNKKHELYLSGNVIVKNLLPGAAFDTMTTDSITIELSTKDFSTEDVVNLVGPTFETTGVGMKGNFTSQQTTLLKNVQGIYEAFTR</sequence>
<organism evidence="8 9">
    <name type="scientific">Aliivibrio finisterrensis</name>
    <dbReference type="NCBI Taxonomy" id="511998"/>
    <lineage>
        <taxon>Bacteria</taxon>
        <taxon>Pseudomonadati</taxon>
        <taxon>Pseudomonadota</taxon>
        <taxon>Gammaproteobacteria</taxon>
        <taxon>Vibrionales</taxon>
        <taxon>Vibrionaceae</taxon>
        <taxon>Aliivibrio</taxon>
    </lineage>
</organism>
<evidence type="ECO:0000313" key="9">
    <source>
        <dbReference type="Proteomes" id="UP000293465"/>
    </source>
</evidence>
<evidence type="ECO:0000313" key="8">
    <source>
        <dbReference type="EMBL" id="RYU46571.1"/>
    </source>
</evidence>
<dbReference type="GO" id="GO:0030288">
    <property type="term" value="C:outer membrane-bounded periplasmic space"/>
    <property type="evidence" value="ECO:0007669"/>
    <property type="project" value="TreeGrafter"/>
</dbReference>
<reference evidence="8 9" key="1">
    <citation type="submission" date="2019-02" db="EMBL/GenBank/DDBJ databases">
        <title>Genome sequences of Aliivibrio finisterrensis strains from farmed Atlantic salmon.</title>
        <authorList>
            <person name="Bowman J.P."/>
        </authorList>
    </citation>
    <scope>NUCLEOTIDE SEQUENCE [LARGE SCALE GENOMIC DNA]</scope>
    <source>
        <strain evidence="8 9">A32</strain>
    </source>
</reference>
<dbReference type="HAMAP" id="MF_01915">
    <property type="entry name" value="LPS_assembly_LptC"/>
    <property type="match status" value="1"/>
</dbReference>
<comment type="function">
    <text evidence="7">Required for the translocation of lipopolysaccharide (LPS) from the inner membrane to the outer membrane.</text>
</comment>
<evidence type="ECO:0000256" key="7">
    <source>
        <dbReference type="PIRNR" id="PIRNR028513"/>
    </source>
</evidence>
<dbReference type="InterPro" id="IPR026265">
    <property type="entry name" value="LptC"/>
</dbReference>
<dbReference type="PANTHER" id="PTHR37481:SF1">
    <property type="entry name" value="LIPOPOLYSACCHARIDE EXPORT SYSTEM PROTEIN LPTC"/>
    <property type="match status" value="1"/>
</dbReference>
<proteinExistence type="inferred from homology"/>
<dbReference type="RefSeq" id="WP_130086900.1">
    <property type="nucleotide sequence ID" value="NZ_SEZJ01000006.1"/>
</dbReference>
<keyword evidence="2 6" id="KW-0997">Cell inner membrane</keyword>
<evidence type="ECO:0000256" key="4">
    <source>
        <dbReference type="ARBA" id="ARBA00022989"/>
    </source>
</evidence>
<dbReference type="Pfam" id="PF06835">
    <property type="entry name" value="LptC"/>
    <property type="match status" value="1"/>
</dbReference>
<dbReference type="InterPro" id="IPR010664">
    <property type="entry name" value="LipoPS_assembly_LptC-rel"/>
</dbReference>
<dbReference type="OrthoDB" id="5659892at2"/>
<dbReference type="PANTHER" id="PTHR37481">
    <property type="entry name" value="LIPOPOLYSACCHARIDE EXPORT SYSTEM PROTEIN LPTC"/>
    <property type="match status" value="1"/>
</dbReference>
<dbReference type="GO" id="GO:0043165">
    <property type="term" value="P:Gram-negative-bacterium-type cell outer membrane assembly"/>
    <property type="evidence" value="ECO:0007669"/>
    <property type="project" value="UniProtKB-UniRule"/>
</dbReference>
<name>A0A4Q5KJV6_9GAMM</name>
<evidence type="ECO:0000256" key="3">
    <source>
        <dbReference type="ARBA" id="ARBA00022692"/>
    </source>
</evidence>
<comment type="caution">
    <text evidence="8">The sequence shown here is derived from an EMBL/GenBank/DDBJ whole genome shotgun (WGS) entry which is preliminary data.</text>
</comment>
<dbReference type="GeneID" id="56275019"/>
<dbReference type="GO" id="GO:0015221">
    <property type="term" value="F:lipopolysaccharide transmembrane transporter activity"/>
    <property type="evidence" value="ECO:0007669"/>
    <property type="project" value="InterPro"/>
</dbReference>
<keyword evidence="1 6" id="KW-1003">Cell membrane</keyword>
<comment type="subcellular location">
    <subcellularLocation>
        <location evidence="6">Cell inner membrane</location>
        <topology evidence="6">Single-pass membrane protein</topology>
    </subcellularLocation>
</comment>
<evidence type="ECO:0000256" key="1">
    <source>
        <dbReference type="ARBA" id="ARBA00022475"/>
    </source>
</evidence>
<dbReference type="AlphaFoldDB" id="A0A4Q5KJV6"/>
<dbReference type="GO" id="GO:0005886">
    <property type="term" value="C:plasma membrane"/>
    <property type="evidence" value="ECO:0007669"/>
    <property type="project" value="UniProtKB-SubCell"/>
</dbReference>
<dbReference type="PIRSF" id="PIRSF028513">
    <property type="entry name" value="LptC"/>
    <property type="match status" value="1"/>
</dbReference>
<comment type="subunit">
    <text evidence="6">Component of the lipopolysaccharide transport and assembly complex. Interacts with LptA and the LptBFG transporter complex.</text>
</comment>
<dbReference type="Proteomes" id="UP000293465">
    <property type="component" value="Unassembled WGS sequence"/>
</dbReference>
<evidence type="ECO:0000256" key="6">
    <source>
        <dbReference type="HAMAP-Rule" id="MF_01915"/>
    </source>
</evidence>
<gene>
    <name evidence="6 8" type="primary">lptC</name>
    <name evidence="8" type="ORF">ERW49_08170</name>
</gene>
<comment type="function">
    <text evidence="6">Involved in the assembly of lipopolysaccharide (LPS). Required for the translocation of LPS from the inner membrane to the outer membrane. Facilitates the transfer of LPS from the inner membrane to the periplasmic protein LptA. Could be a docking site for LptA.</text>
</comment>
<dbReference type="Gene3D" id="2.60.450.10">
    <property type="entry name" value="Lipopolysaccharide (LPS) transport protein A like domain"/>
    <property type="match status" value="1"/>
</dbReference>
<comment type="similarity">
    <text evidence="6 7">Belongs to the LptC family.</text>
</comment>
<evidence type="ECO:0000256" key="2">
    <source>
        <dbReference type="ARBA" id="ARBA00022519"/>
    </source>
</evidence>
<feature type="transmembrane region" description="Helical" evidence="6">
    <location>
        <begin position="6"/>
        <end position="24"/>
    </location>
</feature>
<dbReference type="NCBIfam" id="TIGR04409">
    <property type="entry name" value="LptC_YrbK"/>
    <property type="match status" value="1"/>
</dbReference>
<keyword evidence="3 6" id="KW-0812">Transmembrane</keyword>
<accession>A0A4Q5KJV6</accession>
<dbReference type="EMBL" id="SEZJ01000006">
    <property type="protein sequence ID" value="RYU46571.1"/>
    <property type="molecule type" value="Genomic_DNA"/>
</dbReference>
<dbReference type="InterPro" id="IPR052363">
    <property type="entry name" value="LPS_export_LptC"/>
</dbReference>
<keyword evidence="4 6" id="KW-1133">Transmembrane helix</keyword>
<evidence type="ECO:0000256" key="5">
    <source>
        <dbReference type="ARBA" id="ARBA00023136"/>
    </source>
</evidence>
<protein>
    <recommendedName>
        <fullName evidence="6 7">Lipopolysaccharide export system protein LptC</fullName>
    </recommendedName>
</protein>
<dbReference type="GO" id="GO:0017089">
    <property type="term" value="F:glycolipid transfer activity"/>
    <property type="evidence" value="ECO:0007669"/>
    <property type="project" value="TreeGrafter"/>
</dbReference>
<keyword evidence="5 6" id="KW-0472">Membrane</keyword>